<protein>
    <recommendedName>
        <fullName evidence="12">Innexin</fullName>
    </recommendedName>
</protein>
<keyword evidence="10 12" id="KW-0472">Membrane</keyword>
<keyword evidence="9 12" id="KW-0406">Ion transport</keyword>
<evidence type="ECO:0000256" key="12">
    <source>
        <dbReference type="RuleBase" id="RU010713"/>
    </source>
</evidence>
<dbReference type="InterPro" id="IPR000990">
    <property type="entry name" value="Innexin"/>
</dbReference>
<feature type="transmembrane region" description="Helical" evidence="12">
    <location>
        <begin position="104"/>
        <end position="121"/>
    </location>
</feature>
<reference evidence="14" key="2">
    <citation type="submission" date="2020-10" db="UniProtKB">
        <authorList>
            <consortium name="WormBaseParasite"/>
        </authorList>
    </citation>
    <scope>IDENTIFICATION</scope>
</reference>
<organism evidence="13 14">
    <name type="scientific">Panagrellus redivivus</name>
    <name type="common">Microworm</name>
    <dbReference type="NCBI Taxonomy" id="6233"/>
    <lineage>
        <taxon>Eukaryota</taxon>
        <taxon>Metazoa</taxon>
        <taxon>Ecdysozoa</taxon>
        <taxon>Nematoda</taxon>
        <taxon>Chromadorea</taxon>
        <taxon>Rhabditida</taxon>
        <taxon>Tylenchina</taxon>
        <taxon>Panagrolaimomorpha</taxon>
        <taxon>Panagrolaimoidea</taxon>
        <taxon>Panagrolaimidae</taxon>
        <taxon>Panagrellus</taxon>
    </lineage>
</organism>
<keyword evidence="13" id="KW-1185">Reference proteome</keyword>
<name>A0A7E4VMZ5_PANRE</name>
<dbReference type="WBParaSite" id="Pan_g22789.t1">
    <property type="protein sequence ID" value="Pan_g22789.t1"/>
    <property type="gene ID" value="Pan_g22789"/>
</dbReference>
<keyword evidence="7" id="KW-0965">Cell junction</keyword>
<dbReference type="PROSITE" id="PS51013">
    <property type="entry name" value="PANNEXIN"/>
    <property type="match status" value="1"/>
</dbReference>
<evidence type="ECO:0000256" key="5">
    <source>
        <dbReference type="ARBA" id="ARBA00022692"/>
    </source>
</evidence>
<dbReference type="Pfam" id="PF00876">
    <property type="entry name" value="Innexin"/>
    <property type="match status" value="1"/>
</dbReference>
<evidence type="ECO:0000256" key="3">
    <source>
        <dbReference type="ARBA" id="ARBA00022448"/>
    </source>
</evidence>
<feature type="transmembrane region" description="Helical" evidence="12">
    <location>
        <begin position="276"/>
        <end position="298"/>
    </location>
</feature>
<evidence type="ECO:0000256" key="8">
    <source>
        <dbReference type="ARBA" id="ARBA00022989"/>
    </source>
</evidence>
<dbReference type="PANTHER" id="PTHR11893:SF10">
    <property type="entry name" value="INNEXIN-6"/>
    <property type="match status" value="1"/>
</dbReference>
<keyword evidence="6" id="KW-0303">Gap junction</keyword>
<comment type="subcellular location">
    <subcellularLocation>
        <location evidence="1">Cell junction</location>
        <location evidence="1">Gap junction</location>
    </subcellularLocation>
    <subcellularLocation>
        <location evidence="2 12">Cell membrane</location>
        <topology evidence="2 12">Multi-pass membrane protein</topology>
    </subcellularLocation>
</comment>
<keyword evidence="3 12" id="KW-0813">Transport</keyword>
<evidence type="ECO:0000313" key="13">
    <source>
        <dbReference type="Proteomes" id="UP000492821"/>
    </source>
</evidence>
<feature type="transmembrane region" description="Helical" evidence="12">
    <location>
        <begin position="33"/>
        <end position="52"/>
    </location>
</feature>
<sequence length="382" mass="44235">MSSQLGAISSVNNLIGRIFKQPRGDFVERLNSLYTVCVLSISAGLLLTSAFWGDPITCWIPAEFPKIWSDFVNQFCYAQGTYFYNIEGELTFDKEERQKYFIRYYQWIPYVIALQAFLYFIPRFLMRIVCAWSGYDVPTTIQYIDDLWHQIKSSNFPNRLDTFENVGAVYIWDGLKLFHKRQRGGLTFYYVMYTIIQCVNAWLQFLFMNQLIASSNDSVSGLTVINDLITGADWEETGHFPRITHCDFKRRKTSAIQMDTVLCVLNLNIYYEKVLVFLWFWMFFVAVVSTLHCVYWLALSICLNSYIRQQLHHKLAIHSKSANLNKFFNVLGNDGIFILHQVGVNIGELPASYLAQAMFNVADELDNRGETASLLEKGMKTA</sequence>
<evidence type="ECO:0000256" key="9">
    <source>
        <dbReference type="ARBA" id="ARBA00023065"/>
    </source>
</evidence>
<dbReference type="PRINTS" id="PR01262">
    <property type="entry name" value="INNEXIN"/>
</dbReference>
<dbReference type="PANTHER" id="PTHR11893">
    <property type="entry name" value="INNEXIN"/>
    <property type="match status" value="1"/>
</dbReference>
<feature type="transmembrane region" description="Helical" evidence="12">
    <location>
        <begin position="186"/>
        <end position="207"/>
    </location>
</feature>
<keyword evidence="4" id="KW-1003">Cell membrane</keyword>
<dbReference type="GO" id="GO:0005243">
    <property type="term" value="F:gap junction channel activity"/>
    <property type="evidence" value="ECO:0007669"/>
    <property type="project" value="TreeGrafter"/>
</dbReference>
<evidence type="ECO:0000256" key="4">
    <source>
        <dbReference type="ARBA" id="ARBA00022475"/>
    </source>
</evidence>
<accession>A0A7E4VMZ5</accession>
<dbReference type="GO" id="GO:0005886">
    <property type="term" value="C:plasma membrane"/>
    <property type="evidence" value="ECO:0007669"/>
    <property type="project" value="UniProtKB-SubCell"/>
</dbReference>
<evidence type="ECO:0000256" key="11">
    <source>
        <dbReference type="ARBA" id="ARBA00023303"/>
    </source>
</evidence>
<evidence type="ECO:0000256" key="2">
    <source>
        <dbReference type="ARBA" id="ARBA00004651"/>
    </source>
</evidence>
<keyword evidence="11 12" id="KW-0407">Ion channel</keyword>
<evidence type="ECO:0000256" key="7">
    <source>
        <dbReference type="ARBA" id="ARBA00022949"/>
    </source>
</evidence>
<gene>
    <name evidence="12" type="primary">inx</name>
</gene>
<evidence type="ECO:0000256" key="10">
    <source>
        <dbReference type="ARBA" id="ARBA00023136"/>
    </source>
</evidence>
<evidence type="ECO:0000313" key="14">
    <source>
        <dbReference type="WBParaSite" id="Pan_g22789.t1"/>
    </source>
</evidence>
<dbReference type="GO" id="GO:0034220">
    <property type="term" value="P:monoatomic ion transmembrane transport"/>
    <property type="evidence" value="ECO:0007669"/>
    <property type="project" value="UniProtKB-KW"/>
</dbReference>
<proteinExistence type="inferred from homology"/>
<dbReference type="GO" id="GO:0005921">
    <property type="term" value="C:gap junction"/>
    <property type="evidence" value="ECO:0007669"/>
    <property type="project" value="UniProtKB-SubCell"/>
</dbReference>
<comment type="similarity">
    <text evidence="12">Belongs to the pannexin family.</text>
</comment>
<comment type="function">
    <text evidence="12">Structural component of the gap junctions.</text>
</comment>
<keyword evidence="8 12" id="KW-1133">Transmembrane helix</keyword>
<keyword evidence="5 12" id="KW-0812">Transmembrane</keyword>
<dbReference type="AlphaFoldDB" id="A0A7E4VMZ5"/>
<evidence type="ECO:0000256" key="6">
    <source>
        <dbReference type="ARBA" id="ARBA00022868"/>
    </source>
</evidence>
<reference evidence="13" key="1">
    <citation type="journal article" date="2013" name="Genetics">
        <title>The draft genome and transcriptome of Panagrellus redivivus are shaped by the harsh demands of a free-living lifestyle.</title>
        <authorList>
            <person name="Srinivasan J."/>
            <person name="Dillman A.R."/>
            <person name="Macchietto M.G."/>
            <person name="Heikkinen L."/>
            <person name="Lakso M."/>
            <person name="Fracchia K.M."/>
            <person name="Antoshechkin I."/>
            <person name="Mortazavi A."/>
            <person name="Wong G."/>
            <person name="Sternberg P.W."/>
        </authorList>
    </citation>
    <scope>NUCLEOTIDE SEQUENCE [LARGE SCALE GENOMIC DNA]</scope>
    <source>
        <strain evidence="13">MT8872</strain>
    </source>
</reference>
<evidence type="ECO:0000256" key="1">
    <source>
        <dbReference type="ARBA" id="ARBA00004610"/>
    </source>
</evidence>
<dbReference type="Proteomes" id="UP000492821">
    <property type="component" value="Unassembled WGS sequence"/>
</dbReference>